<reference evidence="1 2" key="1">
    <citation type="submission" date="2014-10" db="EMBL/GenBank/DDBJ databases">
        <title>Genome sequence of Micropolyspora internatus JCM3315.</title>
        <authorList>
            <person name="Shin S.-K."/>
            <person name="Yi H."/>
        </authorList>
    </citation>
    <scope>NUCLEOTIDE SEQUENCE [LARGE SCALE GENOMIC DNA]</scope>
    <source>
        <strain evidence="1 2">JCM 3315</strain>
    </source>
</reference>
<accession>A0A837DFN6</accession>
<proteinExistence type="predicted"/>
<evidence type="ECO:0000313" key="2">
    <source>
        <dbReference type="Proteomes" id="UP000030848"/>
    </source>
</evidence>
<sequence length="38" mass="4523">MGYRERRTPIMESAIDTEAYRGIPVSRADHHHTERARR</sequence>
<protein>
    <submittedName>
        <fullName evidence="1">Uncharacterized protein</fullName>
    </submittedName>
</protein>
<dbReference type="Proteomes" id="UP000030848">
    <property type="component" value="Unassembled WGS sequence"/>
</dbReference>
<dbReference type="EMBL" id="JRZE01000001">
    <property type="protein sequence ID" value="KHF45798.1"/>
    <property type="molecule type" value="Genomic_DNA"/>
</dbReference>
<name>A0A837DFN6_9PSEU</name>
<dbReference type="AlphaFoldDB" id="A0A837DFN6"/>
<organism evidence="1 2">
    <name type="scientific">Saccharomonospora viridis</name>
    <dbReference type="NCBI Taxonomy" id="1852"/>
    <lineage>
        <taxon>Bacteria</taxon>
        <taxon>Bacillati</taxon>
        <taxon>Actinomycetota</taxon>
        <taxon>Actinomycetes</taxon>
        <taxon>Pseudonocardiales</taxon>
        <taxon>Pseudonocardiaceae</taxon>
        <taxon>Saccharomonospora</taxon>
    </lineage>
</organism>
<comment type="caution">
    <text evidence="1">The sequence shown here is derived from an EMBL/GenBank/DDBJ whole genome shotgun (WGS) entry which is preliminary data.</text>
</comment>
<evidence type="ECO:0000313" key="1">
    <source>
        <dbReference type="EMBL" id="KHF45798.1"/>
    </source>
</evidence>
<gene>
    <name evidence="1" type="ORF">MINT15_00990</name>
</gene>